<evidence type="ECO:0000313" key="1">
    <source>
        <dbReference type="EMBL" id="RAT15605.1"/>
    </source>
</evidence>
<dbReference type="Proteomes" id="UP000249893">
    <property type="component" value="Unassembled WGS sequence"/>
</dbReference>
<proteinExistence type="predicted"/>
<dbReference type="EMBL" id="LUSP01000006">
    <property type="protein sequence ID" value="RAT15605.1"/>
    <property type="molecule type" value="Genomic_DNA"/>
</dbReference>
<accession>A0ACD1JFV2</accession>
<organism evidence="1 2">
    <name type="scientific">Lonsdalea quercina</name>
    <dbReference type="NCBI Taxonomy" id="71657"/>
    <lineage>
        <taxon>Bacteria</taxon>
        <taxon>Pseudomonadati</taxon>
        <taxon>Pseudomonadota</taxon>
        <taxon>Gammaproteobacteria</taxon>
        <taxon>Enterobacterales</taxon>
        <taxon>Pectobacteriaceae</taxon>
        <taxon>Lonsdalea</taxon>
    </lineage>
</organism>
<reference evidence="1" key="1">
    <citation type="submission" date="2016-02" db="EMBL/GenBank/DDBJ databases">
        <title>Species-wide whole genome sequencing reveals diversity, host range in Lonsdalea quercina.</title>
        <authorList>
            <person name="Li Y."/>
        </authorList>
    </citation>
    <scope>NUCLEOTIDE SEQUENCE</scope>
    <source>
        <strain evidence="1">CFCC 11059</strain>
    </source>
</reference>
<evidence type="ECO:0000313" key="2">
    <source>
        <dbReference type="Proteomes" id="UP000249893"/>
    </source>
</evidence>
<keyword evidence="2" id="KW-1185">Reference proteome</keyword>
<protein>
    <submittedName>
        <fullName evidence="1">Uncharacterized protein</fullName>
    </submittedName>
</protein>
<sequence length="74" mass="7773">MRRGMCPNIRIFMVATGGRHGLVDLAAFKTTDIKLALGAKARSLLFLAWPVKPGITVDAKFSGGGAYATHLSAG</sequence>
<name>A0ACD1JFV2_9GAMM</name>
<comment type="caution">
    <text evidence="1">The sequence shown here is derived from an EMBL/GenBank/DDBJ whole genome shotgun (WGS) entry which is preliminary data.</text>
</comment>
<gene>
    <name evidence="1" type="ORF">AU485_03220</name>
</gene>